<sequence length="179" mass="20580">MRQKLRKVLFVLLALFALAGTVMLDYFLPEKTIAKVTGVEVKLSDKDGPVSKSNPLDGPATDVYYIYTEQDVADVRVYRNEDTRWGWPFYFKFDSSDVQARAKALEFEKQPALITSYGWRIAMFSVYPNAISVSPAAPDTTTWSFFRWFWFALWGVLLLVLGWSTHRLTRVRPAPLPEN</sequence>
<gene>
    <name evidence="2" type="ORF">INR99_03240</name>
</gene>
<organism evidence="2 3">
    <name type="scientific">Chitinilyticum piscinae</name>
    <dbReference type="NCBI Taxonomy" id="2866724"/>
    <lineage>
        <taxon>Bacteria</taxon>
        <taxon>Pseudomonadati</taxon>
        <taxon>Pseudomonadota</taxon>
        <taxon>Betaproteobacteria</taxon>
        <taxon>Neisseriales</taxon>
        <taxon>Chitinibacteraceae</taxon>
        <taxon>Chitinilyticum</taxon>
    </lineage>
</organism>
<dbReference type="InterPro" id="IPR011088">
    <property type="entry name" value="Phage_phiNM3_A0EWY4"/>
</dbReference>
<evidence type="ECO:0000256" key="1">
    <source>
        <dbReference type="SAM" id="Phobius"/>
    </source>
</evidence>
<keyword evidence="1" id="KW-0812">Transmembrane</keyword>
<proteinExistence type="predicted"/>
<dbReference type="Pfam" id="PF07509">
    <property type="entry name" value="DUF1523"/>
    <property type="match status" value="1"/>
</dbReference>
<keyword evidence="3" id="KW-1185">Reference proteome</keyword>
<dbReference type="EMBL" id="JADFUA010000001">
    <property type="protein sequence ID" value="MBE9608355.1"/>
    <property type="molecule type" value="Genomic_DNA"/>
</dbReference>
<keyword evidence="1" id="KW-0472">Membrane</keyword>
<protein>
    <submittedName>
        <fullName evidence="2">DUF1523 family protein</fullName>
    </submittedName>
</protein>
<feature type="transmembrane region" description="Helical" evidence="1">
    <location>
        <begin position="145"/>
        <end position="163"/>
    </location>
</feature>
<reference evidence="2 3" key="1">
    <citation type="submission" date="2020-10" db="EMBL/GenBank/DDBJ databases">
        <title>The genome sequence of Chitinilyticum litopenaei 4Y14.</title>
        <authorList>
            <person name="Liu Y."/>
        </authorList>
    </citation>
    <scope>NUCLEOTIDE SEQUENCE [LARGE SCALE GENOMIC DNA]</scope>
    <source>
        <strain evidence="2 3">4Y14</strain>
    </source>
</reference>
<evidence type="ECO:0000313" key="3">
    <source>
        <dbReference type="Proteomes" id="UP000604481"/>
    </source>
</evidence>
<dbReference type="RefSeq" id="WP_194114846.1">
    <property type="nucleotide sequence ID" value="NZ_JADFUA010000001.1"/>
</dbReference>
<keyword evidence="1" id="KW-1133">Transmembrane helix</keyword>
<dbReference type="Proteomes" id="UP000604481">
    <property type="component" value="Unassembled WGS sequence"/>
</dbReference>
<comment type="caution">
    <text evidence="2">The sequence shown here is derived from an EMBL/GenBank/DDBJ whole genome shotgun (WGS) entry which is preliminary data.</text>
</comment>
<dbReference type="AlphaFoldDB" id="A0A8J7FHL5"/>
<accession>A0A8J7FHL5</accession>
<evidence type="ECO:0000313" key="2">
    <source>
        <dbReference type="EMBL" id="MBE9608355.1"/>
    </source>
</evidence>
<name>A0A8J7FHL5_9NEIS</name>